<protein>
    <submittedName>
        <fullName evidence="1">Uncharacterized protein</fullName>
    </submittedName>
</protein>
<accession>A0A6G8AZG3</accession>
<organism evidence="1 2">
    <name type="scientific">Weissella coleopterorum</name>
    <dbReference type="NCBI Taxonomy" id="2714949"/>
    <lineage>
        <taxon>Bacteria</taxon>
        <taxon>Bacillati</taxon>
        <taxon>Bacillota</taxon>
        <taxon>Bacilli</taxon>
        <taxon>Lactobacillales</taxon>
        <taxon>Lactobacillaceae</taxon>
        <taxon>Weissella</taxon>
    </lineage>
</organism>
<dbReference type="RefSeq" id="WP_166010083.1">
    <property type="nucleotide sequence ID" value="NZ_CP049888.1"/>
</dbReference>
<name>A0A6G8AZG3_9LACO</name>
<reference evidence="1 2" key="1">
    <citation type="submission" date="2020-03" db="EMBL/GenBank/DDBJ databases">
        <title>Weissella sp. nov., isolated from Cybister lewisianus.</title>
        <authorList>
            <person name="Hyun D.-W."/>
            <person name="Bae J.-W."/>
        </authorList>
    </citation>
    <scope>NUCLEOTIDE SEQUENCE [LARGE SCALE GENOMIC DNA]</scope>
    <source>
        <strain evidence="1 2">HDW19</strain>
    </source>
</reference>
<evidence type="ECO:0000313" key="1">
    <source>
        <dbReference type="EMBL" id="QIL50454.1"/>
    </source>
</evidence>
<evidence type="ECO:0000313" key="2">
    <source>
        <dbReference type="Proteomes" id="UP000500741"/>
    </source>
</evidence>
<dbReference type="Proteomes" id="UP000500741">
    <property type="component" value="Chromosome"/>
</dbReference>
<dbReference type="EMBL" id="CP049888">
    <property type="protein sequence ID" value="QIL50454.1"/>
    <property type="molecule type" value="Genomic_DNA"/>
</dbReference>
<keyword evidence="2" id="KW-1185">Reference proteome</keyword>
<dbReference type="KEGG" id="wco:G7084_03445"/>
<dbReference type="AlphaFoldDB" id="A0A6G8AZG3"/>
<proteinExistence type="predicted"/>
<gene>
    <name evidence="1" type="ORF">G7084_03445</name>
</gene>
<sequence>MIHNEIQSAIQSVALIQVVTQVETQVVIRPQNQVGIRLVILIVHQRQSRHQRVTHTGIQVVIQVVIQVH</sequence>